<dbReference type="EMBL" id="OZ034820">
    <property type="protein sequence ID" value="CAL1398618.1"/>
    <property type="molecule type" value="Genomic_DNA"/>
</dbReference>
<reference evidence="2 3" key="1">
    <citation type="submission" date="2024-04" db="EMBL/GenBank/DDBJ databases">
        <authorList>
            <person name="Fracassetti M."/>
        </authorList>
    </citation>
    <scope>NUCLEOTIDE SEQUENCE [LARGE SCALE GENOMIC DNA]</scope>
</reference>
<keyword evidence="3" id="KW-1185">Reference proteome</keyword>
<dbReference type="AlphaFoldDB" id="A0AAV2FLU3"/>
<evidence type="ECO:0000313" key="3">
    <source>
        <dbReference type="Proteomes" id="UP001497516"/>
    </source>
</evidence>
<accession>A0AAV2FLU3</accession>
<dbReference type="PANTHER" id="PTHR11439">
    <property type="entry name" value="GAG-POL-RELATED RETROTRANSPOSON"/>
    <property type="match status" value="1"/>
</dbReference>
<proteinExistence type="predicted"/>
<dbReference type="Proteomes" id="UP001497516">
    <property type="component" value="Chromosome 7"/>
</dbReference>
<protein>
    <recommendedName>
        <fullName evidence="1">Reverse transcriptase Ty1/copia-type domain-containing protein</fullName>
    </recommendedName>
</protein>
<evidence type="ECO:0000259" key="1">
    <source>
        <dbReference type="Pfam" id="PF07727"/>
    </source>
</evidence>
<dbReference type="PANTHER" id="PTHR11439:SF455">
    <property type="entry name" value="RLK (RECEPTOR-LIKE PROTEIN KINASE) 8, PUTATIVE-RELATED"/>
    <property type="match status" value="1"/>
</dbReference>
<dbReference type="SUPFAM" id="SSF56672">
    <property type="entry name" value="DNA/RNA polymerases"/>
    <property type="match status" value="1"/>
</dbReference>
<name>A0AAV2FLU3_9ROSI</name>
<organism evidence="2 3">
    <name type="scientific">Linum trigynum</name>
    <dbReference type="NCBI Taxonomy" id="586398"/>
    <lineage>
        <taxon>Eukaryota</taxon>
        <taxon>Viridiplantae</taxon>
        <taxon>Streptophyta</taxon>
        <taxon>Embryophyta</taxon>
        <taxon>Tracheophyta</taxon>
        <taxon>Spermatophyta</taxon>
        <taxon>Magnoliopsida</taxon>
        <taxon>eudicotyledons</taxon>
        <taxon>Gunneridae</taxon>
        <taxon>Pentapetalae</taxon>
        <taxon>rosids</taxon>
        <taxon>fabids</taxon>
        <taxon>Malpighiales</taxon>
        <taxon>Linaceae</taxon>
        <taxon>Linum</taxon>
    </lineage>
</organism>
<feature type="domain" description="Reverse transcriptase Ty1/copia-type" evidence="1">
    <location>
        <begin position="1"/>
        <end position="145"/>
    </location>
</feature>
<dbReference type="InterPro" id="IPR013103">
    <property type="entry name" value="RVT_2"/>
</dbReference>
<sequence>MARPPGFHDPKFPRHVCRLRRAIYGLRQAPPAWYDALSSFLLCCGFVNTHSDASLFVYRRDGVLAYFLMYVDDLLLTGNNSSFLTSFRKQLAAQFSLKHLGYVNYFLGIEIIPTTHGYLLSQHKYVVDLLTRFQMHDAKSSSTPLASTARLSVSNGSKPADATLYHQAIGALQYLVTTRPDVAFLVNRLSQFMHAPTTVHWQHVNRLLRYVAGTHTLSLRISRHCSPLQLRVFSDSDWAGDPDDRTSTSDFLVYLGDTLISWKSKKQRTVARSNTEAEYRALALVTSEVQCVRNLLSELRQPLSSGSTLYCDNLGAVHFSSNPVFHSCMKHLALDYHFVRQLVQTKQLVVRHLPTASQLADILTKP</sequence>
<gene>
    <name evidence="2" type="ORF">LTRI10_LOCUS38840</name>
</gene>
<dbReference type="CDD" id="cd09272">
    <property type="entry name" value="RNase_HI_RT_Ty1"/>
    <property type="match status" value="1"/>
</dbReference>
<evidence type="ECO:0000313" key="2">
    <source>
        <dbReference type="EMBL" id="CAL1398618.1"/>
    </source>
</evidence>
<dbReference type="InterPro" id="IPR043502">
    <property type="entry name" value="DNA/RNA_pol_sf"/>
</dbReference>
<dbReference type="Pfam" id="PF07727">
    <property type="entry name" value="RVT_2"/>
    <property type="match status" value="1"/>
</dbReference>